<dbReference type="FunCoup" id="A0A2R5GCM8">
    <property type="interactions" value="411"/>
</dbReference>
<dbReference type="InterPro" id="IPR035587">
    <property type="entry name" value="DUS-like_FMN-bd"/>
</dbReference>
<keyword evidence="2" id="KW-0285">Flavoprotein</keyword>
<dbReference type="InterPro" id="IPR013785">
    <property type="entry name" value="Aldolase_TIM"/>
</dbReference>
<accession>A0A2R5GCM8</accession>
<dbReference type="InParanoid" id="A0A2R5GCM8"/>
<dbReference type="GO" id="GO:0017150">
    <property type="term" value="F:tRNA dihydrouridine synthase activity"/>
    <property type="evidence" value="ECO:0007669"/>
    <property type="project" value="InterPro"/>
</dbReference>
<evidence type="ECO:0000256" key="11">
    <source>
        <dbReference type="ARBA" id="ARBA00047652"/>
    </source>
</evidence>
<dbReference type="Proteomes" id="UP000241890">
    <property type="component" value="Unassembled WGS sequence"/>
</dbReference>
<sequence>RSLSHSDVDKIQDQLLGLPTKQLILAPMVDASELAFRALCRRYGTKLCWSPMLHARIFCENELYRAEKFTTDEGDRPLVVQFCGHDKDILLQAAKLVEGQCDCIDLNLGCPQDIARRGRYGAFLMEEVELLEEIVSHLSANLTVPVSCKIRIFPEEARTLDLARRLEASGCSLLTVHGRTKEQNKEDRGDSDWAVIRKVKETLRIPVLANGSIGRRKDIQACLEATGADGVMSAEGLLENPALGLAPEERMPEPVQLAKEYLELAEKYGEGTKIVRGHLFKILHGTFEVHKDLREAFASQGATEGWLEFYKKLVDQIETLHSGADACKEIRCRTQQDGYGPAYDRHTRRNADLFHKDSRTGEVVARGVSNGIRREVALERMLRRLRRRQGKLTSEIGWMRRKCQHGGLSQEVLDTREKEINELCASLASTIKALERLNPDAEDIEARIAEVTDAYEKRAFQDLETRGLLPKKKSGAATSQHKGDPTAPSAKRTSSGSTQAEKGLTNDVDTAKRPRTEEQA</sequence>
<gene>
    <name evidence="16" type="ORF">FCC1311_049372</name>
</gene>
<evidence type="ECO:0000256" key="3">
    <source>
        <dbReference type="ARBA" id="ARBA00022643"/>
    </source>
</evidence>
<feature type="region of interest" description="Disordered" evidence="14">
    <location>
        <begin position="466"/>
        <end position="520"/>
    </location>
</feature>
<comment type="cofactor">
    <cofactor evidence="1">
        <name>FMN</name>
        <dbReference type="ChEBI" id="CHEBI:58210"/>
    </cofactor>
</comment>
<evidence type="ECO:0000256" key="7">
    <source>
        <dbReference type="ARBA" id="ARBA00023027"/>
    </source>
</evidence>
<comment type="catalytic activity">
    <reaction evidence="13">
        <text>5,6-dihydrouridine(17) in tRNA + NADP(+) = uridine(17) in tRNA + NADPH + H(+)</text>
        <dbReference type="Rhea" id="RHEA:53368"/>
        <dbReference type="Rhea" id="RHEA-COMP:13541"/>
        <dbReference type="Rhea" id="RHEA-COMP:13542"/>
        <dbReference type="ChEBI" id="CHEBI:15378"/>
        <dbReference type="ChEBI" id="CHEBI:57783"/>
        <dbReference type="ChEBI" id="CHEBI:58349"/>
        <dbReference type="ChEBI" id="CHEBI:65315"/>
        <dbReference type="ChEBI" id="CHEBI:74443"/>
        <dbReference type="EC" id="1.3.1.88"/>
    </reaction>
    <physiologicalReaction direction="right-to-left" evidence="13">
        <dbReference type="Rhea" id="RHEA:53370"/>
    </physiologicalReaction>
</comment>
<evidence type="ECO:0000256" key="13">
    <source>
        <dbReference type="ARBA" id="ARBA00049467"/>
    </source>
</evidence>
<dbReference type="EC" id="1.3.1.88" evidence="9"/>
<evidence type="ECO:0000256" key="8">
    <source>
        <dbReference type="ARBA" id="ARBA00038313"/>
    </source>
</evidence>
<comment type="catalytic activity">
    <reaction evidence="10">
        <text>5,6-dihydrouridine(17) in tRNA + NAD(+) = uridine(17) in tRNA + NADH + H(+)</text>
        <dbReference type="Rhea" id="RHEA:53372"/>
        <dbReference type="Rhea" id="RHEA-COMP:13541"/>
        <dbReference type="Rhea" id="RHEA-COMP:13542"/>
        <dbReference type="ChEBI" id="CHEBI:15378"/>
        <dbReference type="ChEBI" id="CHEBI:57540"/>
        <dbReference type="ChEBI" id="CHEBI:57945"/>
        <dbReference type="ChEBI" id="CHEBI:65315"/>
        <dbReference type="ChEBI" id="CHEBI:74443"/>
        <dbReference type="EC" id="1.3.1.88"/>
    </reaction>
    <physiologicalReaction direction="right-to-left" evidence="10">
        <dbReference type="Rhea" id="RHEA:53374"/>
    </physiologicalReaction>
</comment>
<evidence type="ECO:0000256" key="5">
    <source>
        <dbReference type="ARBA" id="ARBA00022857"/>
    </source>
</evidence>
<evidence type="ECO:0000256" key="10">
    <source>
        <dbReference type="ARBA" id="ARBA00047287"/>
    </source>
</evidence>
<evidence type="ECO:0000256" key="2">
    <source>
        <dbReference type="ARBA" id="ARBA00022630"/>
    </source>
</evidence>
<evidence type="ECO:0000256" key="1">
    <source>
        <dbReference type="ARBA" id="ARBA00001917"/>
    </source>
</evidence>
<dbReference type="EMBL" id="BEYU01000047">
    <property type="protein sequence ID" value="GBG28716.1"/>
    <property type="molecule type" value="Genomic_DNA"/>
</dbReference>
<keyword evidence="4" id="KW-0819">tRNA processing</keyword>
<comment type="catalytic activity">
    <reaction evidence="12">
        <text>5,6-dihydrouridine(16) in tRNA + NAD(+) = uridine(16) in tRNA + NADH + H(+)</text>
        <dbReference type="Rhea" id="RHEA:53380"/>
        <dbReference type="Rhea" id="RHEA-COMP:13543"/>
        <dbReference type="Rhea" id="RHEA-COMP:13544"/>
        <dbReference type="ChEBI" id="CHEBI:15378"/>
        <dbReference type="ChEBI" id="CHEBI:57540"/>
        <dbReference type="ChEBI" id="CHEBI:57945"/>
        <dbReference type="ChEBI" id="CHEBI:65315"/>
        <dbReference type="ChEBI" id="CHEBI:74443"/>
        <dbReference type="EC" id="1.3.1.88"/>
    </reaction>
    <physiologicalReaction direction="right-to-left" evidence="12">
        <dbReference type="Rhea" id="RHEA:53382"/>
    </physiologicalReaction>
</comment>
<dbReference type="PANTHER" id="PTHR11082">
    <property type="entry name" value="TRNA-DIHYDROURIDINE SYNTHASE"/>
    <property type="match status" value="1"/>
</dbReference>
<dbReference type="Pfam" id="PF01207">
    <property type="entry name" value="Dus"/>
    <property type="match status" value="1"/>
</dbReference>
<dbReference type="CDD" id="cd02801">
    <property type="entry name" value="DUS_like_FMN"/>
    <property type="match status" value="1"/>
</dbReference>
<organism evidence="16 17">
    <name type="scientific">Hondaea fermentalgiana</name>
    <dbReference type="NCBI Taxonomy" id="2315210"/>
    <lineage>
        <taxon>Eukaryota</taxon>
        <taxon>Sar</taxon>
        <taxon>Stramenopiles</taxon>
        <taxon>Bigyra</taxon>
        <taxon>Labyrinthulomycetes</taxon>
        <taxon>Thraustochytrida</taxon>
        <taxon>Thraustochytriidae</taxon>
        <taxon>Hondaea</taxon>
    </lineage>
</organism>
<feature type="compositionally biased region" description="Basic and acidic residues" evidence="14">
    <location>
        <begin position="509"/>
        <end position="520"/>
    </location>
</feature>
<feature type="compositionally biased region" description="Polar residues" evidence="14">
    <location>
        <begin position="491"/>
        <end position="500"/>
    </location>
</feature>
<feature type="domain" description="DUS-like FMN-binding" evidence="15">
    <location>
        <begin position="24"/>
        <end position="300"/>
    </location>
</feature>
<keyword evidence="6" id="KW-0560">Oxidoreductase</keyword>
<dbReference type="GO" id="GO:0050660">
    <property type="term" value="F:flavin adenine dinucleotide binding"/>
    <property type="evidence" value="ECO:0007669"/>
    <property type="project" value="InterPro"/>
</dbReference>
<evidence type="ECO:0000313" key="16">
    <source>
        <dbReference type="EMBL" id="GBG28716.1"/>
    </source>
</evidence>
<comment type="catalytic activity">
    <reaction evidence="11">
        <text>5,6-dihydrouridine(16) in tRNA + NADP(+) = uridine(16) in tRNA + NADPH + H(+)</text>
        <dbReference type="Rhea" id="RHEA:53376"/>
        <dbReference type="Rhea" id="RHEA-COMP:13543"/>
        <dbReference type="Rhea" id="RHEA-COMP:13544"/>
        <dbReference type="ChEBI" id="CHEBI:15378"/>
        <dbReference type="ChEBI" id="CHEBI:57783"/>
        <dbReference type="ChEBI" id="CHEBI:58349"/>
        <dbReference type="ChEBI" id="CHEBI:65315"/>
        <dbReference type="ChEBI" id="CHEBI:74443"/>
        <dbReference type="EC" id="1.3.1.88"/>
    </reaction>
    <physiologicalReaction direction="right-to-left" evidence="11">
        <dbReference type="Rhea" id="RHEA:53378"/>
    </physiologicalReaction>
</comment>
<keyword evidence="17" id="KW-1185">Reference proteome</keyword>
<name>A0A2R5GCM8_9STRA</name>
<dbReference type="InterPro" id="IPR018517">
    <property type="entry name" value="tRNA_hU_synthase_CS"/>
</dbReference>
<dbReference type="Gene3D" id="3.20.20.70">
    <property type="entry name" value="Aldolase class I"/>
    <property type="match status" value="1"/>
</dbReference>
<evidence type="ECO:0000313" key="17">
    <source>
        <dbReference type="Proteomes" id="UP000241890"/>
    </source>
</evidence>
<comment type="caution">
    <text evidence="16">The sequence shown here is derived from an EMBL/GenBank/DDBJ whole genome shotgun (WGS) entry which is preliminary data.</text>
</comment>
<evidence type="ECO:0000256" key="6">
    <source>
        <dbReference type="ARBA" id="ARBA00023002"/>
    </source>
</evidence>
<dbReference type="PROSITE" id="PS01136">
    <property type="entry name" value="UPF0034"/>
    <property type="match status" value="1"/>
</dbReference>
<feature type="non-terminal residue" evidence="16">
    <location>
        <position position="1"/>
    </location>
</feature>
<evidence type="ECO:0000256" key="12">
    <source>
        <dbReference type="ARBA" id="ARBA00048934"/>
    </source>
</evidence>
<dbReference type="AlphaFoldDB" id="A0A2R5GCM8"/>
<dbReference type="SUPFAM" id="SSF51395">
    <property type="entry name" value="FMN-linked oxidoreductases"/>
    <property type="match status" value="1"/>
</dbReference>
<keyword evidence="5" id="KW-0521">NADP</keyword>
<keyword evidence="3" id="KW-0288">FMN</keyword>
<evidence type="ECO:0000256" key="9">
    <source>
        <dbReference type="ARBA" id="ARBA00038890"/>
    </source>
</evidence>
<evidence type="ECO:0000259" key="15">
    <source>
        <dbReference type="Pfam" id="PF01207"/>
    </source>
</evidence>
<evidence type="ECO:0000256" key="14">
    <source>
        <dbReference type="SAM" id="MobiDB-lite"/>
    </source>
</evidence>
<dbReference type="OrthoDB" id="272303at2759"/>
<proteinExistence type="inferred from homology"/>
<dbReference type="PANTHER" id="PTHR11082:SF5">
    <property type="entry name" value="TRNA-DIHYDROURIDINE(16_17) SYNTHASE [NAD(P)(+)]-LIKE"/>
    <property type="match status" value="1"/>
</dbReference>
<comment type="similarity">
    <text evidence="8">Belongs to the Dus family. Dus1 subfamily.</text>
</comment>
<keyword evidence="7" id="KW-0520">NAD</keyword>
<reference evidence="16 17" key="1">
    <citation type="submission" date="2017-12" db="EMBL/GenBank/DDBJ databases">
        <title>Sequencing, de novo assembly and annotation of complete genome of a new Thraustochytrid species, strain FCC1311.</title>
        <authorList>
            <person name="Sedici K."/>
            <person name="Godart F."/>
            <person name="Aiese Cigliano R."/>
            <person name="Sanseverino W."/>
            <person name="Barakat M."/>
            <person name="Ortet P."/>
            <person name="Marechal E."/>
            <person name="Cagnac O."/>
            <person name="Amato A."/>
        </authorList>
    </citation>
    <scope>NUCLEOTIDE SEQUENCE [LARGE SCALE GENOMIC DNA]</scope>
</reference>
<protein>
    <recommendedName>
        <fullName evidence="9">tRNA-dihydrouridine(16/17) synthase [NAD(P)(+)]</fullName>
        <ecNumber evidence="9">1.3.1.88</ecNumber>
    </recommendedName>
</protein>
<evidence type="ECO:0000256" key="4">
    <source>
        <dbReference type="ARBA" id="ARBA00022694"/>
    </source>
</evidence>